<dbReference type="PROSITE" id="PS51257">
    <property type="entry name" value="PROKAR_LIPOPROTEIN"/>
    <property type="match status" value="1"/>
</dbReference>
<dbReference type="PANTHER" id="PTHR43649">
    <property type="entry name" value="ARABINOSE-BINDING PROTEIN-RELATED"/>
    <property type="match status" value="1"/>
</dbReference>
<dbReference type="InterPro" id="IPR050490">
    <property type="entry name" value="Bact_solute-bd_prot1"/>
</dbReference>
<evidence type="ECO:0000313" key="1">
    <source>
        <dbReference type="EMBL" id="NOU77819.1"/>
    </source>
</evidence>
<gene>
    <name evidence="1" type="ORF">GC101_02890</name>
</gene>
<dbReference type="Proteomes" id="UP000596857">
    <property type="component" value="Unassembled WGS sequence"/>
</dbReference>
<dbReference type="Gene3D" id="3.40.190.10">
    <property type="entry name" value="Periplasmic binding protein-like II"/>
    <property type="match status" value="2"/>
</dbReference>
<dbReference type="EMBL" id="WHOB01000016">
    <property type="protein sequence ID" value="NOU77819.1"/>
    <property type="molecule type" value="Genomic_DNA"/>
</dbReference>
<protein>
    <submittedName>
        <fullName evidence="1">Extracellular solute-binding protein</fullName>
    </submittedName>
</protein>
<name>A0ABX1YBC8_9BACL</name>
<dbReference type="PANTHER" id="PTHR43649:SF12">
    <property type="entry name" value="DIACETYLCHITOBIOSE BINDING PROTEIN DASA"/>
    <property type="match status" value="1"/>
</dbReference>
<dbReference type="Pfam" id="PF01547">
    <property type="entry name" value="SBP_bac_1"/>
    <property type="match status" value="1"/>
</dbReference>
<keyword evidence="2" id="KW-1185">Reference proteome</keyword>
<organism evidence="1 2">
    <name type="scientific">Paenibacillus phytohabitans</name>
    <dbReference type="NCBI Taxonomy" id="2654978"/>
    <lineage>
        <taxon>Bacteria</taxon>
        <taxon>Bacillati</taxon>
        <taxon>Bacillota</taxon>
        <taxon>Bacilli</taxon>
        <taxon>Bacillales</taxon>
        <taxon>Paenibacillaceae</taxon>
        <taxon>Paenibacillus</taxon>
    </lineage>
</organism>
<evidence type="ECO:0000313" key="2">
    <source>
        <dbReference type="Proteomes" id="UP000596857"/>
    </source>
</evidence>
<comment type="caution">
    <text evidence="1">The sequence shown here is derived from an EMBL/GenBank/DDBJ whole genome shotgun (WGS) entry which is preliminary data.</text>
</comment>
<reference evidence="1 2" key="1">
    <citation type="submission" date="2019-10" db="EMBL/GenBank/DDBJ databases">
        <title>Description of Paenibacillus terricola sp. nov.</title>
        <authorList>
            <person name="Carlier A."/>
            <person name="Qi S."/>
        </authorList>
    </citation>
    <scope>NUCLEOTIDE SEQUENCE [LARGE SCALE GENOMIC DNA]</scope>
    <source>
        <strain evidence="1 2">LMG 31459</strain>
    </source>
</reference>
<dbReference type="SUPFAM" id="SSF53850">
    <property type="entry name" value="Periplasmic binding protein-like II"/>
    <property type="match status" value="1"/>
</dbReference>
<dbReference type="InterPro" id="IPR006059">
    <property type="entry name" value="SBP"/>
</dbReference>
<accession>A0ABX1YBC8</accession>
<proteinExistence type="predicted"/>
<sequence length="448" mass="49418">MPRLSGMRITIVPLAAALILTGCGGKTGPGGIGGSQAVDQGSRPDTASGGGKISFTIGYASGDPATKQAIEDTIKAFMQANPDIVVQDVSETSSSAYMDWLKVKDAVGEFPDLVEMRDTEAFANAEKIVPLPNELAELFDQPPRIGGKVWNAPLFVAAPQGIIYSKKAYAEAGIKTLPATYDEFLEIQNRLRASGITPLVVGGKDIFHMGFWVNKFLIDDVYDADPGWNAKRTAGEVSFTDDNVVQAMTDFKQLFRSDVDKGWLGTGDNQTASILVSGKAAQLFSGSWMFSQIQAADPGFEFGFYAVPDRKGKLNVVGLQSPSGWSLSAQAAKEPLKKQAIEDFIRFFFSPEPYGTFLSRIDSVPSTRQEFRRETGEQMQVVLDLMADPAVTKSLMINNWWGDNLIPPQFRNWFYKLLQEMVVKDGDVLEYMKRADTEYDRQVQEYWQ</sequence>